<evidence type="ECO:0000256" key="3">
    <source>
        <dbReference type="ARBA" id="ARBA00022801"/>
    </source>
</evidence>
<dbReference type="InterPro" id="IPR012338">
    <property type="entry name" value="Beta-lactam/transpept-like"/>
</dbReference>
<evidence type="ECO:0000256" key="1">
    <source>
        <dbReference type="ARBA" id="ARBA00007164"/>
    </source>
</evidence>
<dbReference type="SUPFAM" id="SSF56601">
    <property type="entry name" value="beta-lactamase/transpeptidase-like"/>
    <property type="match status" value="1"/>
</dbReference>
<evidence type="ECO:0000256" key="4">
    <source>
        <dbReference type="ARBA" id="ARBA00022960"/>
    </source>
</evidence>
<dbReference type="PRINTS" id="PR00725">
    <property type="entry name" value="DADACBPTASE1"/>
</dbReference>
<keyword evidence="6" id="KW-0961">Cell wall biogenesis/degradation</keyword>
<sequence>MFSFSAHAAPNPNKLQLASVSAYVSDYKTGKTIAAKNADTLMPIASITKLMTAMVILDSGQSLKEKITFTKDHRALIEYGHSRIRTGSQISRGEAIRLALMSSENLAAAALGATYPGGYTAFVKAMNTKAKLLGMERSQFVEATGLSPLNQSTARDLSRLVTAAYNYPLIRKYSTTATHTANFSKPRYVLGYTNTNVLVRGNKWQVSLSKTGYLNEAGRCLVMVTKLKGKQMVVVMLNSYGKRTPVGDAARIKKWLETGNSGNISNSAKQYQRQQLAQLLAD</sequence>
<proteinExistence type="inferred from homology"/>
<reference evidence="9 10" key="1">
    <citation type="journal article" date="2022" name="Environ. Microbiol. Rep.">
        <title>Eco-phylogenetic analyses reveal divergent evolution of vitamin B12 metabolism in the marine bacterial family 'Psychromonadaceae'.</title>
        <authorList>
            <person name="Jin X."/>
            <person name="Yang Y."/>
            <person name="Cao H."/>
            <person name="Gao B."/>
            <person name="Zhao Z."/>
        </authorList>
    </citation>
    <scope>NUCLEOTIDE SEQUENCE [LARGE SCALE GENOMIC DNA]</scope>
    <source>
        <strain evidence="9 10">MKS20</strain>
    </source>
</reference>
<accession>A0ABS8WDD3</accession>
<keyword evidence="5" id="KW-0573">Peptidoglycan synthesis</keyword>
<comment type="similarity">
    <text evidence="1 7">Belongs to the peptidase S11 family.</text>
</comment>
<dbReference type="NCBIfam" id="NF008668">
    <property type="entry name" value="PRK11669.1"/>
    <property type="match status" value="1"/>
</dbReference>
<protein>
    <submittedName>
        <fullName evidence="9">D-alanyl-D-alanine endopeptidase</fullName>
        <ecNumber evidence="9">3.4.21.-</ecNumber>
    </submittedName>
</protein>
<comment type="caution">
    <text evidence="9">The sequence shown here is derived from an EMBL/GenBank/DDBJ whole genome shotgun (WGS) entry which is preliminary data.</text>
</comment>
<evidence type="ECO:0000313" key="9">
    <source>
        <dbReference type="EMBL" id="MCE2596578.1"/>
    </source>
</evidence>
<dbReference type="GO" id="GO:0016787">
    <property type="term" value="F:hydrolase activity"/>
    <property type="evidence" value="ECO:0007669"/>
    <property type="project" value="UniProtKB-KW"/>
</dbReference>
<dbReference type="Pfam" id="PF00768">
    <property type="entry name" value="Peptidase_S11"/>
    <property type="match status" value="1"/>
</dbReference>
<dbReference type="Proteomes" id="UP001201273">
    <property type="component" value="Unassembled WGS sequence"/>
</dbReference>
<organism evidence="9 10">
    <name type="scientific">Motilimonas cestriensis</name>
    <dbReference type="NCBI Taxonomy" id="2742685"/>
    <lineage>
        <taxon>Bacteria</taxon>
        <taxon>Pseudomonadati</taxon>
        <taxon>Pseudomonadota</taxon>
        <taxon>Gammaproteobacteria</taxon>
        <taxon>Alteromonadales</taxon>
        <taxon>Alteromonadales genera incertae sedis</taxon>
        <taxon>Motilimonas</taxon>
    </lineage>
</organism>
<evidence type="ECO:0000256" key="2">
    <source>
        <dbReference type="ARBA" id="ARBA00022729"/>
    </source>
</evidence>
<dbReference type="PANTHER" id="PTHR35333:SF3">
    <property type="entry name" value="BETA-LACTAMASE-TYPE TRANSPEPTIDASE FOLD CONTAINING PROTEIN"/>
    <property type="match status" value="1"/>
</dbReference>
<keyword evidence="10" id="KW-1185">Reference proteome</keyword>
<keyword evidence="3 9" id="KW-0378">Hydrolase</keyword>
<dbReference type="Gene3D" id="3.40.710.10">
    <property type="entry name" value="DD-peptidase/beta-lactamase superfamily"/>
    <property type="match status" value="1"/>
</dbReference>
<dbReference type="InterPro" id="IPR018044">
    <property type="entry name" value="Peptidase_S11"/>
</dbReference>
<dbReference type="InterPro" id="IPR000871">
    <property type="entry name" value="Beta-lactam_class-A"/>
</dbReference>
<keyword evidence="4" id="KW-0133">Cell shape</keyword>
<evidence type="ECO:0000256" key="5">
    <source>
        <dbReference type="ARBA" id="ARBA00022984"/>
    </source>
</evidence>
<evidence type="ECO:0000259" key="8">
    <source>
        <dbReference type="Pfam" id="PF00768"/>
    </source>
</evidence>
<dbReference type="EMBL" id="JAIMJA010000021">
    <property type="protein sequence ID" value="MCE2596578.1"/>
    <property type="molecule type" value="Genomic_DNA"/>
</dbReference>
<evidence type="ECO:0000256" key="6">
    <source>
        <dbReference type="ARBA" id="ARBA00023316"/>
    </source>
</evidence>
<feature type="domain" description="Peptidase S11 D-alanyl-D-alanine carboxypeptidase A N-terminal" evidence="8">
    <location>
        <begin position="13"/>
        <end position="239"/>
    </location>
</feature>
<name>A0ABS8WDD3_9GAMM</name>
<gene>
    <name evidence="9" type="primary">pbpG</name>
    <name evidence="9" type="ORF">K6Y31_17455</name>
</gene>
<evidence type="ECO:0000313" key="10">
    <source>
        <dbReference type="Proteomes" id="UP001201273"/>
    </source>
</evidence>
<keyword evidence="2" id="KW-0732">Signal</keyword>
<dbReference type="EC" id="3.4.21.-" evidence="9"/>
<dbReference type="InterPro" id="IPR001967">
    <property type="entry name" value="Peptidase_S11_N"/>
</dbReference>
<dbReference type="PANTHER" id="PTHR35333">
    <property type="entry name" value="BETA-LACTAMASE"/>
    <property type="match status" value="1"/>
</dbReference>
<evidence type="ECO:0000256" key="7">
    <source>
        <dbReference type="RuleBase" id="RU004016"/>
    </source>
</evidence>